<evidence type="ECO:0000256" key="5">
    <source>
        <dbReference type="PIRSR" id="PIRSR617867-1"/>
    </source>
</evidence>
<dbReference type="InterPro" id="IPR050438">
    <property type="entry name" value="LMW_PTPase"/>
</dbReference>
<dbReference type="InterPro" id="IPR036196">
    <property type="entry name" value="Ptyr_pPase_sf"/>
</dbReference>
<dbReference type="GO" id="GO:0004725">
    <property type="term" value="F:protein tyrosine phosphatase activity"/>
    <property type="evidence" value="ECO:0007669"/>
    <property type="project" value="UniProtKB-EC"/>
</dbReference>
<name>A0A3C1KHM0_9GAMM</name>
<evidence type="ECO:0000256" key="1">
    <source>
        <dbReference type="ARBA" id="ARBA00011063"/>
    </source>
</evidence>
<evidence type="ECO:0000313" key="7">
    <source>
        <dbReference type="EMBL" id="HAN26189.1"/>
    </source>
</evidence>
<dbReference type="SUPFAM" id="SSF52788">
    <property type="entry name" value="Phosphotyrosine protein phosphatases I"/>
    <property type="match status" value="1"/>
</dbReference>
<evidence type="ECO:0000259" key="6">
    <source>
        <dbReference type="SMART" id="SM00226"/>
    </source>
</evidence>
<reference evidence="7 8" key="1">
    <citation type="journal article" date="2018" name="Nat. Biotechnol.">
        <title>A standardized bacterial taxonomy based on genome phylogeny substantially revises the tree of life.</title>
        <authorList>
            <person name="Parks D.H."/>
            <person name="Chuvochina M."/>
            <person name="Waite D.W."/>
            <person name="Rinke C."/>
            <person name="Skarshewski A."/>
            <person name="Chaumeil P.A."/>
            <person name="Hugenholtz P."/>
        </authorList>
    </citation>
    <scope>NUCLEOTIDE SEQUENCE [LARGE SCALE GENOMIC DNA]</scope>
    <source>
        <strain evidence="7">UBA9158</strain>
    </source>
</reference>
<feature type="domain" description="Phosphotyrosine protein phosphatase I" evidence="6">
    <location>
        <begin position="18"/>
        <end position="161"/>
    </location>
</feature>
<evidence type="ECO:0000256" key="2">
    <source>
        <dbReference type="ARBA" id="ARBA00013064"/>
    </source>
</evidence>
<protein>
    <recommendedName>
        <fullName evidence="2">protein-tyrosine-phosphatase</fullName>
        <ecNumber evidence="2">3.1.3.48</ecNumber>
    </recommendedName>
</protein>
<feature type="active site" evidence="5">
    <location>
        <position position="30"/>
    </location>
</feature>
<accession>A0A3C1KHM0</accession>
<dbReference type="PANTHER" id="PTHR11717">
    <property type="entry name" value="LOW MOLECULAR WEIGHT PROTEIN TYROSINE PHOSPHATASE"/>
    <property type="match status" value="1"/>
</dbReference>
<dbReference type="PANTHER" id="PTHR11717:SF7">
    <property type="entry name" value="LOW MOLECULAR WEIGHT PHOSPHOTYROSINE PROTEIN PHOSPHATASE"/>
    <property type="match status" value="1"/>
</dbReference>
<comment type="similarity">
    <text evidence="1">Belongs to the low molecular weight phosphotyrosine protein phosphatase family.</text>
</comment>
<dbReference type="EMBL" id="DMND01000007">
    <property type="protein sequence ID" value="HAN26189.1"/>
    <property type="molecule type" value="Genomic_DNA"/>
</dbReference>
<organism evidence="7 8">
    <name type="scientific">Haliea salexigens</name>
    <dbReference type="NCBI Taxonomy" id="287487"/>
    <lineage>
        <taxon>Bacteria</taxon>
        <taxon>Pseudomonadati</taxon>
        <taxon>Pseudomonadota</taxon>
        <taxon>Gammaproteobacteria</taxon>
        <taxon>Cellvibrionales</taxon>
        <taxon>Halieaceae</taxon>
        <taxon>Haliea</taxon>
    </lineage>
</organism>
<dbReference type="CDD" id="cd16343">
    <property type="entry name" value="LMWPTP"/>
    <property type="match status" value="1"/>
</dbReference>
<gene>
    <name evidence="7" type="ORF">DCP75_00350</name>
</gene>
<proteinExistence type="inferred from homology"/>
<keyword evidence="3" id="KW-0378">Hydrolase</keyword>
<evidence type="ECO:0000256" key="3">
    <source>
        <dbReference type="ARBA" id="ARBA00022801"/>
    </source>
</evidence>
<keyword evidence="4" id="KW-0904">Protein phosphatase</keyword>
<dbReference type="AlphaFoldDB" id="A0A3C1KHM0"/>
<dbReference type="STRING" id="1121937.GCA_000423125_01533"/>
<dbReference type="EC" id="3.1.3.48" evidence="2"/>
<sequence length="161" mass="17737">MSKSDAPQPAAPKPAAPQRVLFVCLGNICRSPTAEGVFRHLVASRGLEHRIEADSCGTAEWHIGKAPDARSVAAARRRGYSLEPLRARQLCWEDFYSFDYILAMDESNLDNVRREAPLDYAGHIGLFLDFAAEVAEREVPDPYYGAGDGFVRVLELVEAAS</sequence>
<feature type="active site" description="Nucleophile" evidence="5">
    <location>
        <position position="24"/>
    </location>
</feature>
<evidence type="ECO:0000256" key="4">
    <source>
        <dbReference type="ARBA" id="ARBA00022912"/>
    </source>
</evidence>
<feature type="non-terminal residue" evidence="7">
    <location>
        <position position="161"/>
    </location>
</feature>
<dbReference type="Gene3D" id="3.40.50.2300">
    <property type="match status" value="1"/>
</dbReference>
<feature type="active site" description="Proton donor" evidence="5">
    <location>
        <position position="141"/>
    </location>
</feature>
<dbReference type="InterPro" id="IPR017867">
    <property type="entry name" value="Tyr_phospatase_low_mol_wt"/>
</dbReference>
<comment type="caution">
    <text evidence="7">The sequence shown here is derived from an EMBL/GenBank/DDBJ whole genome shotgun (WGS) entry which is preliminary data.</text>
</comment>
<dbReference type="SMART" id="SM00226">
    <property type="entry name" value="LMWPc"/>
    <property type="match status" value="1"/>
</dbReference>
<dbReference type="PRINTS" id="PR00719">
    <property type="entry name" value="LMWPTPASE"/>
</dbReference>
<evidence type="ECO:0000313" key="8">
    <source>
        <dbReference type="Proteomes" id="UP000259273"/>
    </source>
</evidence>
<dbReference type="Proteomes" id="UP000259273">
    <property type="component" value="Unassembled WGS sequence"/>
</dbReference>
<dbReference type="Pfam" id="PF01451">
    <property type="entry name" value="LMWPc"/>
    <property type="match status" value="1"/>
</dbReference>
<dbReference type="InterPro" id="IPR023485">
    <property type="entry name" value="Ptyr_pPase"/>
</dbReference>